<dbReference type="Pfam" id="PF02627">
    <property type="entry name" value="CMD"/>
    <property type="match status" value="1"/>
</dbReference>
<accession>A0ABM7UAN2</accession>
<name>A0ABM7UAN2_9BURK</name>
<dbReference type="EMBL" id="AP024958">
    <property type="protein sequence ID" value="BCZ84751.1"/>
    <property type="molecule type" value="Genomic_DNA"/>
</dbReference>
<keyword evidence="3" id="KW-1185">Reference proteome</keyword>
<dbReference type="InterPro" id="IPR003779">
    <property type="entry name" value="CMD-like"/>
</dbReference>
<dbReference type="Gene3D" id="1.20.1290.10">
    <property type="entry name" value="AhpD-like"/>
    <property type="match status" value="1"/>
</dbReference>
<evidence type="ECO:0000259" key="1">
    <source>
        <dbReference type="Pfam" id="PF02627"/>
    </source>
</evidence>
<reference evidence="2 3" key="1">
    <citation type="journal article" date="2022" name="Front. Microbiol.">
        <title>Identification and characterization of a novel class of self-sufficient cytochrome P450 hydroxylase involved in cyclohexanecarboxylate degradation in Paraburkholderia terrae strain KU-64.</title>
        <authorList>
            <person name="Yamamoto T."/>
            <person name="Hasegawa Y."/>
            <person name="Iwaki H."/>
        </authorList>
    </citation>
    <scope>NUCLEOTIDE SEQUENCE [LARGE SCALE GENOMIC DNA]</scope>
    <source>
        <strain evidence="2 3">KU-64</strain>
    </source>
</reference>
<organism evidence="2 3">
    <name type="scientific">Paraburkholderia terrae</name>
    <dbReference type="NCBI Taxonomy" id="311230"/>
    <lineage>
        <taxon>Bacteria</taxon>
        <taxon>Pseudomonadati</taxon>
        <taxon>Pseudomonadota</taxon>
        <taxon>Betaproteobacteria</taxon>
        <taxon>Burkholderiales</taxon>
        <taxon>Burkholderiaceae</taxon>
        <taxon>Paraburkholderia</taxon>
    </lineage>
</organism>
<dbReference type="SUPFAM" id="SSF69118">
    <property type="entry name" value="AhpD-like"/>
    <property type="match status" value="1"/>
</dbReference>
<dbReference type="Proteomes" id="UP001319874">
    <property type="component" value="Chromosome 4"/>
</dbReference>
<feature type="domain" description="Carboxymuconolactone decarboxylase-like" evidence="1">
    <location>
        <begin position="55"/>
        <end position="135"/>
    </location>
</feature>
<dbReference type="InterPro" id="IPR029032">
    <property type="entry name" value="AhpD-like"/>
</dbReference>
<proteinExistence type="predicted"/>
<evidence type="ECO:0000313" key="3">
    <source>
        <dbReference type="Proteomes" id="UP001319874"/>
    </source>
</evidence>
<evidence type="ECO:0000313" key="2">
    <source>
        <dbReference type="EMBL" id="BCZ84751.1"/>
    </source>
</evidence>
<gene>
    <name evidence="2" type="ORF">PTKU64_84260</name>
</gene>
<protein>
    <recommendedName>
        <fullName evidence="1">Carboxymuconolactone decarboxylase-like domain-containing protein</fullName>
    </recommendedName>
</protein>
<sequence length="151" mass="16474">MVDANFDKDAVKREIGAYADTEKPLAERERGYKDLIGYVPPRIAARLAVTGALDPELLALQEAARQRAMDPACFDTKTAQLMVFGMLLAKLLDAATLHARAARRAGATWEEMQAVVSLAYIYGGMPVANRGAEIVAQLIESESNDRIDQHA</sequence>
<dbReference type="RefSeq" id="WP_229517760.1">
    <property type="nucleotide sequence ID" value="NZ_AP024958.1"/>
</dbReference>